<keyword evidence="4" id="KW-0732">Signal</keyword>
<protein>
    <submittedName>
        <fullName evidence="6">Quino(Hemo)protein alcohol dehydrogenase, PQQ-dependent</fullName>
    </submittedName>
</protein>
<reference evidence="6 7" key="1">
    <citation type="submission" date="2018-11" db="EMBL/GenBank/DDBJ databases">
        <authorList>
            <person name="Mardanov A.V."/>
            <person name="Ravin N.V."/>
            <person name="Dedysh S.N."/>
        </authorList>
    </citation>
    <scope>NUCLEOTIDE SEQUENCE [LARGE SCALE GENOMIC DNA]</scope>
    <source>
        <strain evidence="6 7">AF10</strain>
    </source>
</reference>
<feature type="signal peptide" evidence="4">
    <location>
        <begin position="1"/>
        <end position="22"/>
    </location>
</feature>
<evidence type="ECO:0000256" key="1">
    <source>
        <dbReference type="ARBA" id="ARBA00001931"/>
    </source>
</evidence>
<comment type="cofactor">
    <cofactor evidence="1">
        <name>pyrroloquinoline quinone</name>
        <dbReference type="ChEBI" id="CHEBI:58442"/>
    </cofactor>
</comment>
<dbReference type="Pfam" id="PF01011">
    <property type="entry name" value="PQQ"/>
    <property type="match status" value="2"/>
</dbReference>
<dbReference type="Proteomes" id="UP000289437">
    <property type="component" value="Unassembled WGS sequence"/>
</dbReference>
<accession>A0A4Q0SZW5</accession>
<evidence type="ECO:0000259" key="5">
    <source>
        <dbReference type="Pfam" id="PF01011"/>
    </source>
</evidence>
<dbReference type="SUPFAM" id="SSF50998">
    <property type="entry name" value="Quinoprotein alcohol dehydrogenase-like"/>
    <property type="match status" value="1"/>
</dbReference>
<gene>
    <name evidence="6" type="ORF">GRAN_3750</name>
</gene>
<feature type="domain" description="Pyrrolo-quinoline quinone repeat" evidence="5">
    <location>
        <begin position="456"/>
        <end position="514"/>
    </location>
</feature>
<name>A0A4Q0SZW5_9BACT</name>
<dbReference type="PANTHER" id="PTHR32303">
    <property type="entry name" value="QUINOPROTEIN ALCOHOL DEHYDROGENASE (CYTOCHROME C)"/>
    <property type="match status" value="1"/>
</dbReference>
<keyword evidence="7" id="KW-1185">Reference proteome</keyword>
<feature type="chain" id="PRO_5020449314" evidence="4">
    <location>
        <begin position="23"/>
        <end position="529"/>
    </location>
</feature>
<dbReference type="OrthoDB" id="9794322at2"/>
<comment type="similarity">
    <text evidence="2">Belongs to the bacterial PQQ dehydrogenase family.</text>
</comment>
<dbReference type="InterPro" id="IPR011047">
    <property type="entry name" value="Quinoprotein_ADH-like_sf"/>
</dbReference>
<proteinExistence type="inferred from homology"/>
<feature type="domain" description="Pyrrolo-quinoline quinone repeat" evidence="5">
    <location>
        <begin position="39"/>
        <end position="369"/>
    </location>
</feature>
<dbReference type="EMBL" id="RDSM01000003">
    <property type="protein sequence ID" value="RXH54646.1"/>
    <property type="molecule type" value="Genomic_DNA"/>
</dbReference>
<reference evidence="7" key="2">
    <citation type="submission" date="2019-02" db="EMBL/GenBank/DDBJ databases">
        <title>Granulicella sibirica sp. nov., a psychrotolerant acidobacterium isolated from an organic soil layer in forested tundra, West Siberia.</title>
        <authorList>
            <person name="Oshkin I.Y."/>
            <person name="Kulichevskaya I.S."/>
            <person name="Rijpstra W.I.C."/>
            <person name="Sinninghe Damste J.S."/>
            <person name="Rakitin A.L."/>
            <person name="Ravin N.V."/>
            <person name="Dedysh S.N."/>
        </authorList>
    </citation>
    <scope>NUCLEOTIDE SEQUENCE [LARGE SCALE GENOMIC DNA]</scope>
    <source>
        <strain evidence="7">AF10</strain>
    </source>
</reference>
<evidence type="ECO:0000256" key="4">
    <source>
        <dbReference type="SAM" id="SignalP"/>
    </source>
</evidence>
<keyword evidence="3" id="KW-0560">Oxidoreductase</keyword>
<dbReference type="SMART" id="SM00564">
    <property type="entry name" value="PQQ"/>
    <property type="match status" value="5"/>
</dbReference>
<dbReference type="InterPro" id="IPR018391">
    <property type="entry name" value="PQQ_b-propeller_rpt"/>
</dbReference>
<organism evidence="6 7">
    <name type="scientific">Granulicella sibirica</name>
    <dbReference type="NCBI Taxonomy" id="2479048"/>
    <lineage>
        <taxon>Bacteria</taxon>
        <taxon>Pseudomonadati</taxon>
        <taxon>Acidobacteriota</taxon>
        <taxon>Terriglobia</taxon>
        <taxon>Terriglobales</taxon>
        <taxon>Acidobacteriaceae</taxon>
        <taxon>Granulicella</taxon>
    </lineage>
</organism>
<dbReference type="InterPro" id="IPR002372">
    <property type="entry name" value="PQQ_rpt_dom"/>
</dbReference>
<sequence>MIGTKILATLIACASLSGALSAQTPLDPAKLLQQPTDTWPTYNGDYSGRRFSPLTKINKNTVNSLAPAWMYRVEGSTGQMGRLRLSATPIQVNGVLYFTVPNRAWAVDARTGTEIWVYDWESKGGSALGNRGAGISGSTLYFATTDCNLVAIDITTGKEKWHSSIGNMDFLNFGTGAPVVVRNHVLIGIGGDDLDVPGYLESHDATTGKLEWRWYAYPEPGTPEAATWPNTEAMMHGGGSTWIPGTYDPEQNLYILGTGNVQPVINGKGRLGNNLYASTIVALNPDTGKLVWYFQPNPHDTHDWDAVETPVLFDAVFKGQKRKLVAQASRNGWFFVLDRTNGKALVSAPFAKQNWTSGVDAKGQPIPSPAKMGQVNGALVAPNQGGAANWFPPSFDPQTGLFYVEAEDAYSVYYLFDDSEKPEGWAGNDRGGWAKSALRAIDYQTGKIKWAHDWATTGARSGILTTAGGLLFVGDPSTNLVAFDAANGDIVWHAGLQASVNNGPITYELDGKQYLLAAAGDTLYAFVLR</sequence>
<evidence type="ECO:0000256" key="2">
    <source>
        <dbReference type="ARBA" id="ARBA00008156"/>
    </source>
</evidence>
<evidence type="ECO:0000256" key="3">
    <source>
        <dbReference type="ARBA" id="ARBA00023002"/>
    </source>
</evidence>
<dbReference type="GO" id="GO:0016491">
    <property type="term" value="F:oxidoreductase activity"/>
    <property type="evidence" value="ECO:0007669"/>
    <property type="project" value="UniProtKB-KW"/>
</dbReference>
<dbReference type="Gene3D" id="2.140.10.10">
    <property type="entry name" value="Quinoprotein alcohol dehydrogenase-like superfamily"/>
    <property type="match status" value="1"/>
</dbReference>
<dbReference type="AlphaFoldDB" id="A0A4Q0SZW5"/>
<comment type="caution">
    <text evidence="6">The sequence shown here is derived from an EMBL/GenBank/DDBJ whole genome shotgun (WGS) entry which is preliminary data.</text>
</comment>
<dbReference type="NCBIfam" id="TIGR04528">
    <property type="entry name" value="acido_non_PQQ"/>
    <property type="match status" value="1"/>
</dbReference>
<evidence type="ECO:0000313" key="6">
    <source>
        <dbReference type="EMBL" id="RXH54646.1"/>
    </source>
</evidence>
<evidence type="ECO:0000313" key="7">
    <source>
        <dbReference type="Proteomes" id="UP000289437"/>
    </source>
</evidence>
<dbReference type="InterPro" id="IPR030939">
    <property type="entry name" value="Acido_non_PQQ"/>
</dbReference>
<dbReference type="RefSeq" id="WP_128914403.1">
    <property type="nucleotide sequence ID" value="NZ_RDSM01000003.1"/>
</dbReference>